<name>A0A4U7J8W9_9FIRM</name>
<dbReference type="GO" id="GO:0016787">
    <property type="term" value="F:hydrolase activity"/>
    <property type="evidence" value="ECO:0007669"/>
    <property type="project" value="UniProtKB-KW"/>
</dbReference>
<dbReference type="Gene3D" id="3.40.50.1820">
    <property type="entry name" value="alpha/beta hydrolase"/>
    <property type="match status" value="1"/>
</dbReference>
<protein>
    <submittedName>
        <fullName evidence="1">Alpha/beta hydrolase</fullName>
    </submittedName>
</protein>
<dbReference type="RefSeq" id="WP_137698781.1">
    <property type="nucleotide sequence ID" value="NZ_CP061336.1"/>
</dbReference>
<proteinExistence type="predicted"/>
<keyword evidence="1" id="KW-0378">Hydrolase</keyword>
<sequence length="321" mass="37097">MNELSSRYVDTIAINRIIDTKLSKVSHNPNQSLFKFIEGNAFEDIDNINSENLEVKYFRDDNFEKLIFKSPICTAYSENDYVSVIVYDTTDAIGNVVFVHGLYEDNLSIYQFLITMLNKMGLNVYVMMLPYHYDRLPEQSAFSGEYFWSADVARSQWAIKQAVYDLYATYNIVKDKSSLPICITGFSMGGCISLLLASVRKDIDNLFVINSVSILSKLTWESKLLVNIKNELCNYGYCLEDIQRAMVDFEPLSRQNNYLFEKSIALGYGLYDQIILQEDYQYLISNMKFNQVYEYSAGHLNILRVPKLANDILKTFSHIEK</sequence>
<dbReference type="KEGG" id="rher:EHE19_018890"/>
<organism evidence="1 2">
    <name type="scientific">Ruminiclostridium herbifermentans</name>
    <dbReference type="NCBI Taxonomy" id="2488810"/>
    <lineage>
        <taxon>Bacteria</taxon>
        <taxon>Bacillati</taxon>
        <taxon>Bacillota</taxon>
        <taxon>Clostridia</taxon>
        <taxon>Eubacteriales</taxon>
        <taxon>Oscillospiraceae</taxon>
        <taxon>Ruminiclostridium</taxon>
    </lineage>
</organism>
<dbReference type="Proteomes" id="UP000306409">
    <property type="component" value="Chromosome"/>
</dbReference>
<accession>A0A4U7J8W9</accession>
<dbReference type="SUPFAM" id="SSF53474">
    <property type="entry name" value="alpha/beta-Hydrolases"/>
    <property type="match status" value="1"/>
</dbReference>
<gene>
    <name evidence="1" type="ORF">EHE19_018890</name>
</gene>
<keyword evidence="2" id="KW-1185">Reference proteome</keyword>
<evidence type="ECO:0000313" key="2">
    <source>
        <dbReference type="Proteomes" id="UP000306409"/>
    </source>
</evidence>
<reference evidence="1 2" key="1">
    <citation type="submission" date="2020-09" db="EMBL/GenBank/DDBJ databases">
        <title>Characterization and genome sequencing of Ruminiclostridium sp. nov. MA18.</title>
        <authorList>
            <person name="Rettenmaier R."/>
            <person name="Kowollik M.-L."/>
            <person name="Liebl W."/>
            <person name="Zverlov V."/>
        </authorList>
    </citation>
    <scope>NUCLEOTIDE SEQUENCE [LARGE SCALE GENOMIC DNA]</scope>
    <source>
        <strain evidence="1 2">MA18</strain>
    </source>
</reference>
<dbReference type="OrthoDB" id="1679217at2"/>
<dbReference type="EMBL" id="CP061336">
    <property type="protein sequence ID" value="QNU66865.1"/>
    <property type="molecule type" value="Genomic_DNA"/>
</dbReference>
<dbReference type="AlphaFoldDB" id="A0A4U7J8W9"/>
<dbReference type="InterPro" id="IPR029058">
    <property type="entry name" value="AB_hydrolase_fold"/>
</dbReference>
<evidence type="ECO:0000313" key="1">
    <source>
        <dbReference type="EMBL" id="QNU66865.1"/>
    </source>
</evidence>